<comment type="caution">
    <text evidence="1">The sequence shown here is derived from an EMBL/GenBank/DDBJ whole genome shotgun (WGS) entry which is preliminary data.</text>
</comment>
<dbReference type="EMBL" id="MU971344">
    <property type="protein sequence ID" value="KAK9239756.1"/>
    <property type="molecule type" value="Genomic_DNA"/>
</dbReference>
<dbReference type="Proteomes" id="UP001433508">
    <property type="component" value="Unassembled WGS sequence"/>
</dbReference>
<protein>
    <submittedName>
        <fullName evidence="1">Uncharacterized protein</fullName>
    </submittedName>
</protein>
<proteinExistence type="predicted"/>
<sequence length="232" mass="26884">MTPPHSVHRVPVRAQSLTSVQQQRPVQQQQQQQQQMQQPQRNRSAFNPPPPAMNRQHSSMPPLPAPIDPLYQIFSTVDKDGSGKLSGSELRSALVNFDKTKFDPETIRLMIKLFDSDGSGTINYAEFKRLWNYLGEWLERFQQFDLDHNTTISLDEFSLALKSFGFQFSPRFVRFMFNYYDKRGTGSISFDLFVQANITVQRIHDAFKKYDRGQGTIQISLEDLLTEVLYLK</sequence>
<evidence type="ECO:0000313" key="1">
    <source>
        <dbReference type="EMBL" id="KAK9239756.1"/>
    </source>
</evidence>
<reference evidence="2" key="1">
    <citation type="journal article" date="2024" name="Front. Bioeng. Biotechnol.">
        <title>Genome-scale model development and genomic sequencing of the oleaginous clade Lipomyces.</title>
        <authorList>
            <person name="Czajka J.J."/>
            <person name="Han Y."/>
            <person name="Kim J."/>
            <person name="Mondo S.J."/>
            <person name="Hofstad B.A."/>
            <person name="Robles A."/>
            <person name="Haridas S."/>
            <person name="Riley R."/>
            <person name="LaButti K."/>
            <person name="Pangilinan J."/>
            <person name="Andreopoulos W."/>
            <person name="Lipzen A."/>
            <person name="Yan J."/>
            <person name="Wang M."/>
            <person name="Ng V."/>
            <person name="Grigoriev I.V."/>
            <person name="Spatafora J.W."/>
            <person name="Magnuson J.K."/>
            <person name="Baker S.E."/>
            <person name="Pomraning K.R."/>
        </authorList>
    </citation>
    <scope>NUCLEOTIDE SEQUENCE [LARGE SCALE GENOMIC DNA]</scope>
    <source>
        <strain evidence="2">CBS 7786</strain>
    </source>
</reference>
<gene>
    <name evidence="1" type="ORF">V1525DRAFT_424465</name>
</gene>
<keyword evidence="2" id="KW-1185">Reference proteome</keyword>
<name>A0ACC3T7V4_LIPKO</name>
<accession>A0ACC3T7V4</accession>
<organism evidence="1 2">
    <name type="scientific">Lipomyces kononenkoae</name>
    <name type="common">Yeast</name>
    <dbReference type="NCBI Taxonomy" id="34357"/>
    <lineage>
        <taxon>Eukaryota</taxon>
        <taxon>Fungi</taxon>
        <taxon>Dikarya</taxon>
        <taxon>Ascomycota</taxon>
        <taxon>Saccharomycotina</taxon>
        <taxon>Lipomycetes</taxon>
        <taxon>Lipomycetales</taxon>
        <taxon>Lipomycetaceae</taxon>
        <taxon>Lipomyces</taxon>
    </lineage>
</organism>
<evidence type="ECO:0000313" key="2">
    <source>
        <dbReference type="Proteomes" id="UP001433508"/>
    </source>
</evidence>